<gene>
    <name evidence="1" type="ORF">SDRG_17121</name>
</gene>
<dbReference type="RefSeq" id="XP_008621578.1">
    <property type="nucleotide sequence ID" value="XM_008623356.1"/>
</dbReference>
<dbReference type="Proteomes" id="UP000030762">
    <property type="component" value="Unassembled WGS sequence"/>
</dbReference>
<accession>T0PS12</accession>
<evidence type="ECO:0000313" key="2">
    <source>
        <dbReference type="Proteomes" id="UP000030762"/>
    </source>
</evidence>
<keyword evidence="2" id="KW-1185">Reference proteome</keyword>
<proteinExistence type="predicted"/>
<evidence type="ECO:0000313" key="1">
    <source>
        <dbReference type="EMBL" id="EQC25001.1"/>
    </source>
</evidence>
<dbReference type="OMA" id="HKTHARV"/>
<sequence>MLPYLTALENLHIGYVDLEDVFAPRPMMSRSMLRTLHVEAVDLCDASVGALVDFATRSKQLELVAWDSCAYFGKHKGSAAQVLRACILAGVANGRFKGCDIDTGGIGLSNNTFRLGGVRALLTAIATCTNVTYAARKKARAAGVTVDISDREIYIRSRTLA</sequence>
<name>T0PS12_SAPDV</name>
<dbReference type="VEuPathDB" id="FungiDB:SDRG_17121"/>
<dbReference type="InParanoid" id="T0PS12"/>
<dbReference type="OrthoDB" id="10474333at2759"/>
<dbReference type="EMBL" id="JH767330">
    <property type="protein sequence ID" value="EQC25001.1"/>
    <property type="molecule type" value="Genomic_DNA"/>
</dbReference>
<reference evidence="1 2" key="1">
    <citation type="submission" date="2012-04" db="EMBL/GenBank/DDBJ databases">
        <title>The Genome Sequence of Saprolegnia declina VS20.</title>
        <authorList>
            <consortium name="The Broad Institute Genome Sequencing Platform"/>
            <person name="Russ C."/>
            <person name="Nusbaum C."/>
            <person name="Tyler B."/>
            <person name="van West P."/>
            <person name="Dieguez-Uribeondo J."/>
            <person name="de Bruijn I."/>
            <person name="Tripathy S."/>
            <person name="Jiang R."/>
            <person name="Young S.K."/>
            <person name="Zeng Q."/>
            <person name="Gargeya S."/>
            <person name="Fitzgerald M."/>
            <person name="Haas B."/>
            <person name="Abouelleil A."/>
            <person name="Alvarado L."/>
            <person name="Arachchi H.M."/>
            <person name="Berlin A."/>
            <person name="Chapman S.B."/>
            <person name="Goldberg J."/>
            <person name="Griggs A."/>
            <person name="Gujja S."/>
            <person name="Hansen M."/>
            <person name="Howarth C."/>
            <person name="Imamovic A."/>
            <person name="Larimer J."/>
            <person name="McCowen C."/>
            <person name="Montmayeur A."/>
            <person name="Murphy C."/>
            <person name="Neiman D."/>
            <person name="Pearson M."/>
            <person name="Priest M."/>
            <person name="Roberts A."/>
            <person name="Saif S."/>
            <person name="Shea T."/>
            <person name="Sisk P."/>
            <person name="Sykes S."/>
            <person name="Wortman J."/>
            <person name="Nusbaum C."/>
            <person name="Birren B."/>
        </authorList>
    </citation>
    <scope>NUCLEOTIDE SEQUENCE [LARGE SCALE GENOMIC DNA]</scope>
    <source>
        <strain evidence="1 2">VS20</strain>
    </source>
</reference>
<dbReference type="AlphaFoldDB" id="T0PS12"/>
<dbReference type="GeneID" id="19957848"/>
<protein>
    <submittedName>
        <fullName evidence="1">Uncharacterized protein</fullName>
    </submittedName>
</protein>
<organism evidence="1 2">
    <name type="scientific">Saprolegnia diclina (strain VS20)</name>
    <dbReference type="NCBI Taxonomy" id="1156394"/>
    <lineage>
        <taxon>Eukaryota</taxon>
        <taxon>Sar</taxon>
        <taxon>Stramenopiles</taxon>
        <taxon>Oomycota</taxon>
        <taxon>Saprolegniomycetes</taxon>
        <taxon>Saprolegniales</taxon>
        <taxon>Saprolegniaceae</taxon>
        <taxon>Saprolegnia</taxon>
    </lineage>
</organism>